<protein>
    <submittedName>
        <fullName evidence="1">Uncharacterized protein</fullName>
    </submittedName>
</protein>
<proteinExistence type="predicted"/>
<reference evidence="1" key="1">
    <citation type="submission" date="2006-05" db="EMBL/GenBank/DDBJ databases">
        <title>Annotation of the draft genome assembly of Desulfuromonas acetoxidans DSM 684.</title>
        <authorList>
            <consortium name="US DOE Joint Genome Institute (JGI-ORNL)"/>
            <person name="Larimer F."/>
            <person name="Land M."/>
            <person name="Hauser L."/>
        </authorList>
    </citation>
    <scope>NUCLEOTIDE SEQUENCE [LARGE SCALE GENOMIC DNA]</scope>
    <source>
        <strain evidence="1">DSM 684</strain>
    </source>
</reference>
<name>Q1K3L2_DESA6</name>
<dbReference type="OrthoDB" id="6015875at2"/>
<keyword evidence="2" id="KW-1185">Reference proteome</keyword>
<comment type="caution">
    <text evidence="1">The sequence shown here is derived from an EMBL/GenBank/DDBJ whole genome shotgun (WGS) entry which is preliminary data.</text>
</comment>
<dbReference type="RefSeq" id="WP_005997809.1">
    <property type="nucleotide sequence ID" value="NZ_AAEW02000002.1"/>
</dbReference>
<dbReference type="Proteomes" id="UP000005695">
    <property type="component" value="Unassembled WGS sequence"/>
</dbReference>
<accession>Q1K3L2</accession>
<evidence type="ECO:0000313" key="1">
    <source>
        <dbReference type="EMBL" id="EAT16962.1"/>
    </source>
</evidence>
<sequence>MSEPNESEDQSTEQERPVEDLASFFHPNIDPDDLPGVFRLKQAQETLDVFSALFSGSSNSILVRILILQGIGSRSEQPQWTSRDLERLFSFLAPVKFNSALLTLKKNKLLAYLPEVGAYELSPLGRMALASLSTILAFGQEDGSEIGYITSQIAASQALGKVNSDAMEHLLGRLTDLDSFFDRALLSGSEKRIKQAEARLESVWSWVSKGTEVIESISADLEADISVHRLAQEIGGRQSKMLHIAARFQSELNLIEKNQVMIGRGVSTSDISNWLERQSIEDLVILGEQYCPTTPQQAFVLEDILADIAEDVMDAEKGAQEEDIIPPLPESEELTGVEFDFLSYKPLHDLHGELVEVKSSMPIEEVVPREDFATSSYRLSLLSLIGRCGELEKNNPVKILAGLPLEMKIHNSDVPTKIQRCGIEELSAGAITPTGESA</sequence>
<dbReference type="AlphaFoldDB" id="Q1K3L2"/>
<reference evidence="1" key="2">
    <citation type="submission" date="2006-05" db="EMBL/GenBank/DDBJ databases">
        <title>Sequencing of the draft genome and assembly of Desulfuromonas acetoxidans DSM 684.</title>
        <authorList>
            <consortium name="US DOE Joint Genome Institute (JGI-PGF)"/>
            <person name="Copeland A."/>
            <person name="Lucas S."/>
            <person name="Lapidus A."/>
            <person name="Barry K."/>
            <person name="Detter J.C."/>
            <person name="Glavina del Rio T."/>
            <person name="Hammon N."/>
            <person name="Israni S."/>
            <person name="Dalin E."/>
            <person name="Tice H."/>
            <person name="Bruce D."/>
            <person name="Pitluck S."/>
            <person name="Richardson P."/>
        </authorList>
    </citation>
    <scope>NUCLEOTIDE SEQUENCE [LARGE SCALE GENOMIC DNA]</scope>
    <source>
        <strain evidence="1">DSM 684</strain>
    </source>
</reference>
<organism evidence="1 2">
    <name type="scientific">Desulfuromonas acetoxidans (strain DSM 684 / 11070)</name>
    <dbReference type="NCBI Taxonomy" id="281689"/>
    <lineage>
        <taxon>Bacteria</taxon>
        <taxon>Pseudomonadati</taxon>
        <taxon>Thermodesulfobacteriota</taxon>
        <taxon>Desulfuromonadia</taxon>
        <taxon>Desulfuromonadales</taxon>
        <taxon>Desulfuromonadaceae</taxon>
        <taxon>Desulfuromonas</taxon>
    </lineage>
</organism>
<dbReference type="EMBL" id="AAEW02000002">
    <property type="protein sequence ID" value="EAT16962.1"/>
    <property type="molecule type" value="Genomic_DNA"/>
</dbReference>
<evidence type="ECO:0000313" key="2">
    <source>
        <dbReference type="Proteomes" id="UP000005695"/>
    </source>
</evidence>
<gene>
    <name evidence="1" type="ORF">Dace_2828</name>
</gene>